<accession>A0ABR1QZZ2</accession>
<organism evidence="2 3">
    <name type="scientific">Apiospora aurea</name>
    <dbReference type="NCBI Taxonomy" id="335848"/>
    <lineage>
        <taxon>Eukaryota</taxon>
        <taxon>Fungi</taxon>
        <taxon>Dikarya</taxon>
        <taxon>Ascomycota</taxon>
        <taxon>Pezizomycotina</taxon>
        <taxon>Sordariomycetes</taxon>
        <taxon>Xylariomycetidae</taxon>
        <taxon>Amphisphaeriales</taxon>
        <taxon>Apiosporaceae</taxon>
        <taxon>Apiospora</taxon>
    </lineage>
</organism>
<keyword evidence="3" id="KW-1185">Reference proteome</keyword>
<protein>
    <submittedName>
        <fullName evidence="2">Uncharacterized protein</fullName>
    </submittedName>
</protein>
<comment type="caution">
    <text evidence="2">The sequence shown here is derived from an EMBL/GenBank/DDBJ whole genome shotgun (WGS) entry which is preliminary data.</text>
</comment>
<evidence type="ECO:0000256" key="1">
    <source>
        <dbReference type="SAM" id="Coils"/>
    </source>
</evidence>
<evidence type="ECO:0000313" key="2">
    <source>
        <dbReference type="EMBL" id="KAK7967620.1"/>
    </source>
</evidence>
<reference evidence="2 3" key="1">
    <citation type="submission" date="2023-01" db="EMBL/GenBank/DDBJ databases">
        <title>Analysis of 21 Apiospora genomes using comparative genomics revels a genus with tremendous synthesis potential of carbohydrate active enzymes and secondary metabolites.</title>
        <authorList>
            <person name="Sorensen T."/>
        </authorList>
    </citation>
    <scope>NUCLEOTIDE SEQUENCE [LARGE SCALE GENOMIC DNA]</scope>
    <source>
        <strain evidence="2 3">CBS 24483</strain>
    </source>
</reference>
<gene>
    <name evidence="2" type="ORF">PG986_001897</name>
</gene>
<keyword evidence="1" id="KW-0175">Coiled coil</keyword>
<name>A0ABR1QZZ2_9PEZI</name>
<dbReference type="GeneID" id="92071181"/>
<dbReference type="EMBL" id="JAQQWE010000001">
    <property type="protein sequence ID" value="KAK7967620.1"/>
    <property type="molecule type" value="Genomic_DNA"/>
</dbReference>
<sequence>MTFGEDVLNTQEILAGPTSSELVVPAPECSNCKILFRHIMQKLEHLEAELGKNNHLEQRVCQGCVHSAWGSSKLVSNNEILVYGTWYVTRLGQSYNGGLLLVEVEHSANMTSRHEKALPLTPGMPAAEQAADATDSDKTYSPDTYISLLEEENEQLRLRNQELVRQLRSLQYRLADETETRKDVSEKAGQYKAGLEKRDALVGNIANAIIREFERYKDAISARPEEQIRVYYRSSFDHDSPV</sequence>
<dbReference type="RefSeq" id="XP_066707012.1">
    <property type="nucleotide sequence ID" value="XM_066838119.1"/>
</dbReference>
<evidence type="ECO:0000313" key="3">
    <source>
        <dbReference type="Proteomes" id="UP001391051"/>
    </source>
</evidence>
<dbReference type="Proteomes" id="UP001391051">
    <property type="component" value="Unassembled WGS sequence"/>
</dbReference>
<proteinExistence type="predicted"/>
<feature type="coiled-coil region" evidence="1">
    <location>
        <begin position="146"/>
        <end position="180"/>
    </location>
</feature>